<dbReference type="SUPFAM" id="SSF56300">
    <property type="entry name" value="Metallo-dependent phosphatases"/>
    <property type="match status" value="1"/>
</dbReference>
<dbReference type="OrthoDB" id="9801679at2"/>
<organism evidence="6 8">
    <name type="scientific">Exiguobacterium indicum</name>
    <dbReference type="NCBI Taxonomy" id="296995"/>
    <lineage>
        <taxon>Bacteria</taxon>
        <taxon>Bacillati</taxon>
        <taxon>Bacillota</taxon>
        <taxon>Bacilli</taxon>
        <taxon>Bacillales</taxon>
        <taxon>Bacillales Family XII. Incertae Sedis</taxon>
        <taxon>Exiguobacterium</taxon>
    </lineage>
</organism>
<gene>
    <name evidence="6" type="ORF">AS033_00980</name>
    <name evidence="7" type="ORF">SZL87_06290</name>
</gene>
<dbReference type="InterPro" id="IPR008334">
    <property type="entry name" value="5'-Nucleotdase_C"/>
</dbReference>
<dbReference type="InterPro" id="IPR004843">
    <property type="entry name" value="Calcineurin-like_PHP"/>
</dbReference>
<dbReference type="GO" id="GO:0016788">
    <property type="term" value="F:hydrolase activity, acting on ester bonds"/>
    <property type="evidence" value="ECO:0007669"/>
    <property type="project" value="InterPro"/>
</dbReference>
<dbReference type="PANTHER" id="PTHR11575">
    <property type="entry name" value="5'-NUCLEOTIDASE-RELATED"/>
    <property type="match status" value="1"/>
</dbReference>
<comment type="similarity">
    <text evidence="2">Belongs to the 5'-nucleotidase family.</text>
</comment>
<evidence type="ECO:0000259" key="4">
    <source>
        <dbReference type="Pfam" id="PF02872"/>
    </source>
</evidence>
<dbReference type="Gene3D" id="3.60.21.10">
    <property type="match status" value="1"/>
</dbReference>
<evidence type="ECO:0000259" key="5">
    <source>
        <dbReference type="Pfam" id="PF07532"/>
    </source>
</evidence>
<proteinExistence type="inferred from homology"/>
<feature type="domain" description="Calcineurin-like phosphoesterase" evidence="3">
    <location>
        <begin position="185"/>
        <end position="406"/>
    </location>
</feature>
<dbReference type="SUPFAM" id="SSF55816">
    <property type="entry name" value="5'-nucleotidase (syn. UDP-sugar hydrolase), C-terminal domain"/>
    <property type="match status" value="1"/>
</dbReference>
<dbReference type="EMBL" id="LNQL01000001">
    <property type="protein sequence ID" value="KSU49973.1"/>
    <property type="molecule type" value="Genomic_DNA"/>
</dbReference>
<feature type="signal peptide" evidence="2">
    <location>
        <begin position="1"/>
        <end position="24"/>
    </location>
</feature>
<dbReference type="Pfam" id="PF07532">
    <property type="entry name" value="Big_4"/>
    <property type="match status" value="1"/>
</dbReference>
<sequence length="707" mass="76708">MYKSKPLYAAAVAVALTTSAIVPAAQTTVSAATHVKVKTVKLKSLTFTKGEPVKLPATYKGEKISWGAYNKHIFNRYQTVHGTYGKKKLPIEVKIHVENYVIKIIESVKEQVISVDQKPVLPKKLAVLYANGKVYDKEIKWSKVDTSESGTYYATGSLTHKGKTVTTKAKIIVRDINTDDFSLALLHTNDTHASLDNAPKRATAIKERRAAYRAEGTPSLLLDAGDVFSGSLYFNEFKGQADLKLMNYMKYDMMTFGNHEFDLGAKDQGAALQAFVAGADFPFITANVDFSKNPLFNGMQKKTITSGPEDGRIYQGVIKKINGEEVGFFGLTTEETVDISSPGTVAFSNYIKSAQATVDKFKARGINKIVALTHIGYDDNPAVDNDQLLAQNVDGIDVIVGGHTHSKLLQPTYVPVDPEVNPKKTEPTIIVQAYQYSEFLGDVNMTFDYKGKLKSYKGSLIDVKAQAPDAGAAEILKPYADKISAIKNQEIGVEVLTALPNLRTNPDNTISVRNSETALGNLITDGMLAKAKTLNPDTVIAVQNSGGIRAAIDAGPLTTGEILTTLPFGNTLATVKLSGAELKQLFESSVGLFPLENGGFLQVSGMKLEYDGSKAKGERVTKMTITKDGGVEEVVDPAKMYVVATNAFSATGADGLTAFKTAYDDGRFTDLGLSDWETFRDYAISKKTIDYKIEGRILNVDPALQGK</sequence>
<comment type="caution">
    <text evidence="6">The sequence shown here is derived from an EMBL/GenBank/DDBJ whole genome shotgun (WGS) entry which is preliminary data.</text>
</comment>
<dbReference type="Proteomes" id="UP000053797">
    <property type="component" value="Unassembled WGS sequence"/>
</dbReference>
<dbReference type="Pfam" id="PF02872">
    <property type="entry name" value="5_nucleotid_C"/>
    <property type="match status" value="1"/>
</dbReference>
<keyword evidence="2" id="KW-0378">Hydrolase</keyword>
<name>A0A0V8GIA2_9BACL</name>
<dbReference type="GO" id="GO:0009166">
    <property type="term" value="P:nucleotide catabolic process"/>
    <property type="evidence" value="ECO:0007669"/>
    <property type="project" value="InterPro"/>
</dbReference>
<dbReference type="EMBL" id="JBAWKY010000001">
    <property type="protein sequence ID" value="MEI4462039.1"/>
    <property type="molecule type" value="Genomic_DNA"/>
</dbReference>
<keyword evidence="2" id="KW-0547">Nucleotide-binding</keyword>
<evidence type="ECO:0000313" key="7">
    <source>
        <dbReference type="EMBL" id="MEI4462039.1"/>
    </source>
</evidence>
<evidence type="ECO:0000256" key="1">
    <source>
        <dbReference type="ARBA" id="ARBA00022729"/>
    </source>
</evidence>
<evidence type="ECO:0000256" key="2">
    <source>
        <dbReference type="RuleBase" id="RU362119"/>
    </source>
</evidence>
<dbReference type="RefSeq" id="WP_058264592.1">
    <property type="nucleotide sequence ID" value="NZ_FMYN01000001.1"/>
</dbReference>
<evidence type="ECO:0000313" key="9">
    <source>
        <dbReference type="Proteomes" id="UP001387110"/>
    </source>
</evidence>
<reference evidence="7 9" key="2">
    <citation type="submission" date="2023-12" db="EMBL/GenBank/DDBJ databases">
        <authorList>
            <person name="Easwaran N."/>
            <person name="Lazarus H.P.S."/>
        </authorList>
    </citation>
    <scope>NUCLEOTIDE SEQUENCE [LARGE SCALE GENOMIC DNA]</scope>
    <source>
        <strain evidence="7 9">VIT-2023</strain>
    </source>
</reference>
<dbReference type="Gene3D" id="3.90.780.10">
    <property type="entry name" value="5'-Nucleotidase, C-terminal domain"/>
    <property type="match status" value="1"/>
</dbReference>
<dbReference type="PANTHER" id="PTHR11575:SF24">
    <property type="entry name" value="5'-NUCLEOTIDASE"/>
    <property type="match status" value="1"/>
</dbReference>
<evidence type="ECO:0000313" key="8">
    <source>
        <dbReference type="Proteomes" id="UP000053797"/>
    </source>
</evidence>
<accession>A0A0V8GIA2</accession>
<dbReference type="Proteomes" id="UP001387110">
    <property type="component" value="Unassembled WGS sequence"/>
</dbReference>
<keyword evidence="1 2" id="KW-0732">Signal</keyword>
<dbReference type="InterPro" id="IPR036907">
    <property type="entry name" value="5'-Nucleotdase_C_sf"/>
</dbReference>
<feature type="domain" description="5'-Nucleotidase C-terminal" evidence="4">
    <location>
        <begin position="510"/>
        <end position="660"/>
    </location>
</feature>
<dbReference type="InterPro" id="IPR029052">
    <property type="entry name" value="Metallo-depent_PP-like"/>
</dbReference>
<dbReference type="InterPro" id="IPR006179">
    <property type="entry name" value="5_nucleotidase/apyrase"/>
</dbReference>
<keyword evidence="9" id="KW-1185">Reference proteome</keyword>
<feature type="chain" id="PRO_5039752166" evidence="2">
    <location>
        <begin position="25"/>
        <end position="707"/>
    </location>
</feature>
<dbReference type="InterPro" id="IPR006146">
    <property type="entry name" value="5'-Nucleotdase_CS"/>
</dbReference>
<dbReference type="Pfam" id="PF00149">
    <property type="entry name" value="Metallophos"/>
    <property type="match status" value="1"/>
</dbReference>
<dbReference type="InterPro" id="IPR011081">
    <property type="entry name" value="Big_4"/>
</dbReference>
<feature type="domain" description="Bacterial Ig-like" evidence="5">
    <location>
        <begin position="105"/>
        <end position="157"/>
    </location>
</feature>
<dbReference type="PROSITE" id="PS00785">
    <property type="entry name" value="5_NUCLEOTIDASE_1"/>
    <property type="match status" value="1"/>
</dbReference>
<dbReference type="PRINTS" id="PR01607">
    <property type="entry name" value="APYRASEFAMLY"/>
</dbReference>
<dbReference type="AlphaFoldDB" id="A0A0V8GIA2"/>
<reference evidence="6 8" key="1">
    <citation type="journal article" date="2015" name="Int. J. Syst. Evol. Microbiol.">
        <title>Exiguobacterium enclense sp. nov., isolated from sediment.</title>
        <authorList>
            <person name="Dastager S.G."/>
            <person name="Mawlankar R."/>
            <person name="Sonalkar V.V."/>
            <person name="Thorat M.N."/>
            <person name="Mual P."/>
            <person name="Verma A."/>
            <person name="Krishnamurthi S."/>
            <person name="Tang S.K."/>
            <person name="Li W.J."/>
        </authorList>
    </citation>
    <scope>NUCLEOTIDE SEQUENCE [LARGE SCALE GENOMIC DNA]</scope>
    <source>
        <strain evidence="6 8">NIO-1109</strain>
    </source>
</reference>
<evidence type="ECO:0000259" key="3">
    <source>
        <dbReference type="Pfam" id="PF00149"/>
    </source>
</evidence>
<dbReference type="GO" id="GO:0000166">
    <property type="term" value="F:nucleotide binding"/>
    <property type="evidence" value="ECO:0007669"/>
    <property type="project" value="UniProtKB-KW"/>
</dbReference>
<protein>
    <submittedName>
        <fullName evidence="7">5'-nucleotidase C-terminal domain-containing protein</fullName>
    </submittedName>
    <submittedName>
        <fullName evidence="6">Bifunctional metallophosphatase/5'-nucleotidase</fullName>
    </submittedName>
</protein>
<dbReference type="GO" id="GO:0046872">
    <property type="term" value="F:metal ion binding"/>
    <property type="evidence" value="ECO:0007669"/>
    <property type="project" value="InterPro"/>
</dbReference>
<evidence type="ECO:0000313" key="6">
    <source>
        <dbReference type="EMBL" id="KSU49973.1"/>
    </source>
</evidence>